<accession>A0A481Z5J0</accession>
<organism evidence="1">
    <name type="scientific">Pithovirus LCPAC202</name>
    <dbReference type="NCBI Taxonomy" id="2506592"/>
    <lineage>
        <taxon>Viruses</taxon>
        <taxon>Pithoviruses</taxon>
    </lineage>
</organism>
<evidence type="ECO:0000313" key="1">
    <source>
        <dbReference type="EMBL" id="QBK91154.1"/>
    </source>
</evidence>
<proteinExistence type="predicted"/>
<reference evidence="1" key="1">
    <citation type="journal article" date="2019" name="MBio">
        <title>Virus Genomes from Deep Sea Sediments Expand the Ocean Megavirome and Support Independent Origins of Viral Gigantism.</title>
        <authorList>
            <person name="Backstrom D."/>
            <person name="Yutin N."/>
            <person name="Jorgensen S.L."/>
            <person name="Dharamshi J."/>
            <person name="Homa F."/>
            <person name="Zaremba-Niedwiedzka K."/>
            <person name="Spang A."/>
            <person name="Wolf Y.I."/>
            <person name="Koonin E.V."/>
            <person name="Ettema T.J."/>
        </authorList>
    </citation>
    <scope>NUCLEOTIDE SEQUENCE</scope>
</reference>
<dbReference type="EMBL" id="MK500512">
    <property type="protein sequence ID" value="QBK91154.1"/>
    <property type="molecule type" value="Genomic_DNA"/>
</dbReference>
<gene>
    <name evidence="1" type="ORF">LCPAC202_01280</name>
</gene>
<name>A0A481Z5J0_9VIRU</name>
<sequence length="174" mass="19710">MDLIVSVFIILMLLGLAVLSLIFAFQEGWFDQFQTLQRLIKSINMAIRIIDNIAAVTKPNAVNNCSINNSNLSMSITYTRTGKEKLFNIPYRSDLKENMRMWKVYLISDKNRSKDITQEPGLPYICTPEQLGGKEILANNSDTGDIIHFKKDISPGYLGLDKGKNSQITIENFD</sequence>
<protein>
    <submittedName>
        <fullName evidence="1">Uncharacterized protein</fullName>
    </submittedName>
</protein>